<dbReference type="OrthoDB" id="9780884at2"/>
<evidence type="ECO:0000259" key="1">
    <source>
        <dbReference type="Pfam" id="PF00149"/>
    </source>
</evidence>
<dbReference type="InterPro" id="IPR004843">
    <property type="entry name" value="Calcineurin-like_PHP"/>
</dbReference>
<reference evidence="2" key="1">
    <citation type="journal article" date="2014" name="Genome Announc.">
        <title>Draft Genome Sequence of Clostridium straminisolvens Strain JCM 21531T, Isolated from a Cellulose-Degrading Bacterial Community.</title>
        <authorList>
            <person name="Yuki M."/>
            <person name="Oshima K."/>
            <person name="Suda W."/>
            <person name="Sakamoto M."/>
            <person name="Kitamura K."/>
            <person name="Iida T."/>
            <person name="Hattori M."/>
            <person name="Ohkuma M."/>
        </authorList>
    </citation>
    <scope>NUCLEOTIDE SEQUENCE [LARGE SCALE GENOMIC DNA]</scope>
    <source>
        <strain evidence="2">JCM 21531</strain>
    </source>
</reference>
<dbReference type="Proteomes" id="UP000019109">
    <property type="component" value="Unassembled WGS sequence"/>
</dbReference>
<dbReference type="EMBL" id="BAVR01000003">
    <property type="protein sequence ID" value="GAE86994.1"/>
    <property type="molecule type" value="Genomic_DNA"/>
</dbReference>
<name>W4V2Q3_9FIRM</name>
<dbReference type="PANTHER" id="PTHR31302:SF0">
    <property type="entry name" value="TRANSMEMBRANE PROTEIN WITH METALLOPHOSPHOESTERASE DOMAIN"/>
    <property type="match status" value="1"/>
</dbReference>
<keyword evidence="3" id="KW-1185">Reference proteome</keyword>
<sequence length="268" mass="30573">MNTLYFILFLTILALVYMRYETTTLKVGRVCFTENKNPFKVIHLSDLHMKFLNVDINKVVKVLETEKPDLVVLTGDYIDNPKHIPAFINFLEDIRGDYKICLCFGNHDYKALDNNEASIQEFKELIENKGVSVLLNSSVCIEKNSRKYNIIGIEDLRSKRYDIKKALGSCNTKGCTNIAISHNPDIIFQIPAGSVDYLLCGHFHGGQIWAPFDFEFKLLRHEKLAKMGITKGSHRFNNINLYINSGLGNVCVPLRFFSPPEISVLHLP</sequence>
<feature type="domain" description="Calcineurin-like phosphoesterase" evidence="1">
    <location>
        <begin position="39"/>
        <end position="205"/>
    </location>
</feature>
<dbReference type="PANTHER" id="PTHR31302">
    <property type="entry name" value="TRANSMEMBRANE PROTEIN WITH METALLOPHOSPHOESTERASE DOMAIN-RELATED"/>
    <property type="match status" value="1"/>
</dbReference>
<dbReference type="AlphaFoldDB" id="W4V2Q3"/>
<dbReference type="RefSeq" id="WP_038286791.1">
    <property type="nucleotide sequence ID" value="NZ_BAVR01000003.1"/>
</dbReference>
<dbReference type="GO" id="GO:0016787">
    <property type="term" value="F:hydrolase activity"/>
    <property type="evidence" value="ECO:0007669"/>
    <property type="project" value="InterPro"/>
</dbReference>
<dbReference type="InterPro" id="IPR051158">
    <property type="entry name" value="Metallophosphoesterase_sf"/>
</dbReference>
<gene>
    <name evidence="2" type="ORF">JCM21531_331</name>
</gene>
<comment type="caution">
    <text evidence="2">The sequence shown here is derived from an EMBL/GenBank/DDBJ whole genome shotgun (WGS) entry which is preliminary data.</text>
</comment>
<dbReference type="Gene3D" id="3.60.21.10">
    <property type="match status" value="1"/>
</dbReference>
<dbReference type="STRING" id="1294263.JCM21531_331"/>
<evidence type="ECO:0000313" key="2">
    <source>
        <dbReference type="EMBL" id="GAE86994.1"/>
    </source>
</evidence>
<dbReference type="Pfam" id="PF00149">
    <property type="entry name" value="Metallophos"/>
    <property type="match status" value="1"/>
</dbReference>
<protein>
    <submittedName>
        <fullName evidence="2">Phosphoesterase</fullName>
    </submittedName>
</protein>
<evidence type="ECO:0000313" key="3">
    <source>
        <dbReference type="Proteomes" id="UP000019109"/>
    </source>
</evidence>
<organism evidence="2 3">
    <name type="scientific">Acetivibrio straminisolvens JCM 21531</name>
    <dbReference type="NCBI Taxonomy" id="1294263"/>
    <lineage>
        <taxon>Bacteria</taxon>
        <taxon>Bacillati</taxon>
        <taxon>Bacillota</taxon>
        <taxon>Clostridia</taxon>
        <taxon>Eubacteriales</taxon>
        <taxon>Oscillospiraceae</taxon>
        <taxon>Acetivibrio</taxon>
    </lineage>
</organism>
<dbReference type="InterPro" id="IPR029052">
    <property type="entry name" value="Metallo-depent_PP-like"/>
</dbReference>
<accession>W4V2Q3</accession>
<proteinExistence type="predicted"/>
<dbReference type="SUPFAM" id="SSF56300">
    <property type="entry name" value="Metallo-dependent phosphatases"/>
    <property type="match status" value="1"/>
</dbReference>